<feature type="region of interest" description="Disordered" evidence="9">
    <location>
        <begin position="138"/>
        <end position="180"/>
    </location>
</feature>
<feature type="compositionally biased region" description="Basic residues" evidence="9">
    <location>
        <begin position="145"/>
        <end position="154"/>
    </location>
</feature>
<organism evidence="11 12">
    <name type="scientific">Phlebotomus papatasi</name>
    <name type="common">Sandfly</name>
    <dbReference type="NCBI Taxonomy" id="29031"/>
    <lineage>
        <taxon>Eukaryota</taxon>
        <taxon>Metazoa</taxon>
        <taxon>Ecdysozoa</taxon>
        <taxon>Arthropoda</taxon>
        <taxon>Hexapoda</taxon>
        <taxon>Insecta</taxon>
        <taxon>Pterygota</taxon>
        <taxon>Neoptera</taxon>
        <taxon>Endopterygota</taxon>
        <taxon>Diptera</taxon>
        <taxon>Nematocera</taxon>
        <taxon>Psychodoidea</taxon>
        <taxon>Psychodidae</taxon>
        <taxon>Phlebotomus</taxon>
        <taxon>Phlebotomus</taxon>
    </lineage>
</organism>
<dbReference type="VEuPathDB" id="VectorBase:PPAPM1_012313"/>
<evidence type="ECO:0000256" key="2">
    <source>
        <dbReference type="ARBA" id="ARBA00022723"/>
    </source>
</evidence>
<dbReference type="InterPro" id="IPR036236">
    <property type="entry name" value="Znf_C2H2_sf"/>
</dbReference>
<evidence type="ECO:0000259" key="10">
    <source>
        <dbReference type="PROSITE" id="PS50157"/>
    </source>
</evidence>
<evidence type="ECO:0000313" key="12">
    <source>
        <dbReference type="Proteomes" id="UP000092462"/>
    </source>
</evidence>
<keyword evidence="2" id="KW-0479">Metal-binding</keyword>
<sequence length="425" mass="50110">MNSVSRKIEEKCQICESTHHLVDTWTEEFDHVQVKLQAVTNSENIHKNWLRFICGGCTNTLESLWKFKILCKNAYRKYLDELDENNCNYSSFGAYGSEEINTNNDLDNKNIITKLETDDYKIHPQSFEMVLVTAGSSEEATDFRKPKKEPKKKRNDNDKNGIAVKRKRGRPRKEKSLTEPKIDPRKYFPKLPGPYFCGHCNKSFNQKANMRHHVNTVHRKFLSFLCNSCGKKFSSSQRLRVHEIIHQENRIRIPCSICKETFISQLTLKKHMKLVHQDVTHKELHHYFRCTICNVPTKGRNAHYEHLKMHPEMTIFKCRFCSEELNSLEAYAQHENIHFVERPYICEICSKSFKQNAHLIRHRNIHTLAKKYPCNFCDRIFTQAGNRKIHMKVHTGEPLHKCTICLKPFSERKNWENHCINCSQV</sequence>
<dbReference type="Gene3D" id="3.30.160.60">
    <property type="entry name" value="Classic Zinc Finger"/>
    <property type="match status" value="5"/>
</dbReference>
<feature type="compositionally biased region" description="Basic residues" evidence="9">
    <location>
        <begin position="164"/>
        <end position="173"/>
    </location>
</feature>
<keyword evidence="8" id="KW-0539">Nucleus</keyword>
<protein>
    <recommendedName>
        <fullName evidence="10">C2H2-type domain-containing protein</fullName>
    </recommendedName>
</protein>
<dbReference type="Proteomes" id="UP000092462">
    <property type="component" value="Unassembled WGS sequence"/>
</dbReference>
<evidence type="ECO:0000256" key="9">
    <source>
        <dbReference type="SAM" id="MobiDB-lite"/>
    </source>
</evidence>
<evidence type="ECO:0000256" key="7">
    <source>
        <dbReference type="ARBA" id="ARBA00023163"/>
    </source>
</evidence>
<evidence type="ECO:0000313" key="11">
    <source>
        <dbReference type="EnsemblMetazoa" id="PPAI004967-PA"/>
    </source>
</evidence>
<dbReference type="FunFam" id="3.30.160.60:FF:000303">
    <property type="entry name" value="Zinc finger protein 41"/>
    <property type="match status" value="1"/>
</dbReference>
<accession>A0A1B0DB70</accession>
<proteinExistence type="predicted"/>
<dbReference type="PROSITE" id="PS00028">
    <property type="entry name" value="ZINC_FINGER_C2H2_1"/>
    <property type="match status" value="6"/>
</dbReference>
<dbReference type="SUPFAM" id="SSF57667">
    <property type="entry name" value="beta-beta-alpha zinc fingers"/>
    <property type="match status" value="3"/>
</dbReference>
<keyword evidence="3" id="KW-0677">Repeat</keyword>
<dbReference type="InterPro" id="IPR013087">
    <property type="entry name" value="Znf_C2H2_type"/>
</dbReference>
<keyword evidence="7" id="KW-0804">Transcription</keyword>
<evidence type="ECO:0000256" key="3">
    <source>
        <dbReference type="ARBA" id="ARBA00022737"/>
    </source>
</evidence>
<dbReference type="PANTHER" id="PTHR47772">
    <property type="entry name" value="ZINC FINGER PROTEIN 200"/>
    <property type="match status" value="1"/>
</dbReference>
<keyword evidence="12" id="KW-1185">Reference proteome</keyword>
<dbReference type="GO" id="GO:0005634">
    <property type="term" value="C:nucleus"/>
    <property type="evidence" value="ECO:0007669"/>
    <property type="project" value="UniProtKB-SubCell"/>
</dbReference>
<dbReference type="EMBL" id="AJVK01004638">
    <property type="status" value="NOT_ANNOTATED_CDS"/>
    <property type="molecule type" value="Genomic_DNA"/>
</dbReference>
<dbReference type="AlphaFoldDB" id="A0A1B0DB70"/>
<keyword evidence="5" id="KW-0862">Zinc</keyword>
<reference evidence="11" key="1">
    <citation type="submission" date="2022-08" db="UniProtKB">
        <authorList>
            <consortium name="EnsemblMetazoa"/>
        </authorList>
    </citation>
    <scope>IDENTIFICATION</scope>
    <source>
        <strain evidence="11">Israel</strain>
    </source>
</reference>
<dbReference type="EnsemblMetazoa" id="PPAI004967-RA">
    <property type="protein sequence ID" value="PPAI004967-PA"/>
    <property type="gene ID" value="PPAI004967"/>
</dbReference>
<feature type="domain" description="C2H2-type" evidence="10">
    <location>
        <begin position="372"/>
        <end position="399"/>
    </location>
</feature>
<feature type="domain" description="C2H2-type" evidence="10">
    <location>
        <begin position="344"/>
        <end position="371"/>
    </location>
</feature>
<dbReference type="PROSITE" id="PS50157">
    <property type="entry name" value="ZINC_FINGER_C2H2_2"/>
    <property type="match status" value="6"/>
</dbReference>
<feature type="domain" description="C2H2-type" evidence="10">
    <location>
        <begin position="195"/>
        <end position="218"/>
    </location>
</feature>
<evidence type="ECO:0000256" key="5">
    <source>
        <dbReference type="ARBA" id="ARBA00022833"/>
    </source>
</evidence>
<dbReference type="Pfam" id="PF00096">
    <property type="entry name" value="zf-C2H2"/>
    <property type="match status" value="5"/>
</dbReference>
<name>A0A1B0DB70_PHLPP</name>
<evidence type="ECO:0000256" key="4">
    <source>
        <dbReference type="ARBA" id="ARBA00022771"/>
    </source>
</evidence>
<dbReference type="InterPro" id="IPR050636">
    <property type="entry name" value="C2H2-ZF_domain-containing"/>
</dbReference>
<dbReference type="VEuPathDB" id="VectorBase:PPAI004967"/>
<feature type="domain" description="C2H2-type" evidence="10">
    <location>
        <begin position="316"/>
        <end position="343"/>
    </location>
</feature>
<keyword evidence="4" id="KW-0863">Zinc-finger</keyword>
<dbReference type="InterPro" id="IPR012934">
    <property type="entry name" value="Znf_AD"/>
</dbReference>
<evidence type="ECO:0000256" key="8">
    <source>
        <dbReference type="ARBA" id="ARBA00023242"/>
    </source>
</evidence>
<dbReference type="SMART" id="SM00868">
    <property type="entry name" value="zf-AD"/>
    <property type="match status" value="2"/>
</dbReference>
<comment type="subcellular location">
    <subcellularLocation>
        <location evidence="1">Nucleus</location>
    </subcellularLocation>
</comment>
<feature type="domain" description="C2H2-type" evidence="10">
    <location>
        <begin position="224"/>
        <end position="251"/>
    </location>
</feature>
<dbReference type="FunFam" id="3.30.160.60:FF:000110">
    <property type="entry name" value="Zinc finger protein-like"/>
    <property type="match status" value="1"/>
</dbReference>
<dbReference type="PANTHER" id="PTHR47772:SF13">
    <property type="entry name" value="GASTRULA ZINC FINGER PROTEIN XLCGF49.1-LIKE-RELATED"/>
    <property type="match status" value="1"/>
</dbReference>
<evidence type="ECO:0000256" key="6">
    <source>
        <dbReference type="ARBA" id="ARBA00023015"/>
    </source>
</evidence>
<dbReference type="GO" id="GO:0008270">
    <property type="term" value="F:zinc ion binding"/>
    <property type="evidence" value="ECO:0007669"/>
    <property type="project" value="UniProtKB-KW"/>
</dbReference>
<dbReference type="GO" id="GO:1990837">
    <property type="term" value="F:sequence-specific double-stranded DNA binding"/>
    <property type="evidence" value="ECO:0007669"/>
    <property type="project" value="UniProtKB-ARBA"/>
</dbReference>
<dbReference type="SMART" id="SM00355">
    <property type="entry name" value="ZnF_C2H2"/>
    <property type="match status" value="8"/>
</dbReference>
<evidence type="ECO:0000256" key="1">
    <source>
        <dbReference type="ARBA" id="ARBA00004123"/>
    </source>
</evidence>
<feature type="domain" description="C2H2-type" evidence="10">
    <location>
        <begin position="253"/>
        <end position="276"/>
    </location>
</feature>
<keyword evidence="6" id="KW-0805">Transcription regulation</keyword>